<keyword evidence="4" id="KW-1133">Transmembrane helix</keyword>
<comment type="pathway">
    <text evidence="1">Mycotoxin biosynthesis.</text>
</comment>
<evidence type="ECO:0000256" key="4">
    <source>
        <dbReference type="SAM" id="Phobius"/>
    </source>
</evidence>
<dbReference type="Pfam" id="PF11807">
    <property type="entry name" value="UstYa"/>
    <property type="match status" value="1"/>
</dbReference>
<evidence type="ECO:0000313" key="5">
    <source>
        <dbReference type="EMBL" id="KAF4624579.1"/>
    </source>
</evidence>
<dbReference type="AlphaFoldDB" id="A0A8H4R996"/>
<keyword evidence="4" id="KW-0812">Transmembrane</keyword>
<dbReference type="OrthoDB" id="3687641at2759"/>
<sequence>MESTEYQEVRLLKDEQPDSSDSDTISENISIGKSTSPRKLLGIYLFVAYLINLLLVVLVLVLLLSPRNCRDPTIGTLYSPAQDVIEYEVVSFPESTQNKSKYQGDPTTGIPTDETDKLWSELYLFGMKSWVDEPTARKLPNRTLALPDDPDKYLVQLDVFHQLHCLDVLRSLLWPERYRHKPHTDYYLPNGERNYTSSAAKHYDHCLEYLRKSVMCHSDISVVYYGYTEGGHGPSPQELEPHTCRNFEKVQDWARERVVYDLNWPEDWPQGRPPESAYSVLDD</sequence>
<comment type="caution">
    <text evidence="5">The sequence shown here is derived from an EMBL/GenBank/DDBJ whole genome shotgun (WGS) entry which is preliminary data.</text>
</comment>
<reference evidence="5 6" key="1">
    <citation type="submission" date="2020-03" db="EMBL/GenBank/DDBJ databases">
        <title>Draft Genome Sequence of Cudoniella acicularis.</title>
        <authorList>
            <person name="Buettner E."/>
            <person name="Kellner H."/>
        </authorList>
    </citation>
    <scope>NUCLEOTIDE SEQUENCE [LARGE SCALE GENOMIC DNA]</scope>
    <source>
        <strain evidence="5 6">DSM 108380</strain>
    </source>
</reference>
<comment type="similarity">
    <text evidence="2">Belongs to the ustYa family.</text>
</comment>
<name>A0A8H4R996_9HELO</name>
<dbReference type="PANTHER" id="PTHR33365">
    <property type="entry name" value="YALI0B05434P"/>
    <property type="match status" value="1"/>
</dbReference>
<dbReference type="InterPro" id="IPR021765">
    <property type="entry name" value="UstYa-like"/>
</dbReference>
<protein>
    <recommendedName>
        <fullName evidence="7">Cyclochlorotine biosynthesis protein O</fullName>
    </recommendedName>
</protein>
<keyword evidence="4" id="KW-0472">Membrane</keyword>
<feature type="region of interest" description="Disordered" evidence="3">
    <location>
        <begin position="1"/>
        <end position="28"/>
    </location>
</feature>
<evidence type="ECO:0000313" key="6">
    <source>
        <dbReference type="Proteomes" id="UP000566819"/>
    </source>
</evidence>
<evidence type="ECO:0008006" key="7">
    <source>
        <dbReference type="Google" id="ProtNLM"/>
    </source>
</evidence>
<feature type="compositionally biased region" description="Basic and acidic residues" evidence="3">
    <location>
        <begin position="7"/>
        <end position="16"/>
    </location>
</feature>
<proteinExistence type="inferred from homology"/>
<dbReference type="Proteomes" id="UP000566819">
    <property type="component" value="Unassembled WGS sequence"/>
</dbReference>
<keyword evidence="6" id="KW-1185">Reference proteome</keyword>
<evidence type="ECO:0000256" key="2">
    <source>
        <dbReference type="ARBA" id="ARBA00035112"/>
    </source>
</evidence>
<feature type="transmembrane region" description="Helical" evidence="4">
    <location>
        <begin position="41"/>
        <end position="64"/>
    </location>
</feature>
<evidence type="ECO:0000256" key="3">
    <source>
        <dbReference type="SAM" id="MobiDB-lite"/>
    </source>
</evidence>
<dbReference type="GO" id="GO:0043386">
    <property type="term" value="P:mycotoxin biosynthetic process"/>
    <property type="evidence" value="ECO:0007669"/>
    <property type="project" value="InterPro"/>
</dbReference>
<organism evidence="5 6">
    <name type="scientific">Cudoniella acicularis</name>
    <dbReference type="NCBI Taxonomy" id="354080"/>
    <lineage>
        <taxon>Eukaryota</taxon>
        <taxon>Fungi</taxon>
        <taxon>Dikarya</taxon>
        <taxon>Ascomycota</taxon>
        <taxon>Pezizomycotina</taxon>
        <taxon>Leotiomycetes</taxon>
        <taxon>Helotiales</taxon>
        <taxon>Tricladiaceae</taxon>
        <taxon>Cudoniella</taxon>
    </lineage>
</organism>
<accession>A0A8H4R996</accession>
<gene>
    <name evidence="5" type="ORF">G7Y89_g13591</name>
</gene>
<dbReference type="PANTHER" id="PTHR33365:SF4">
    <property type="entry name" value="CYCLOCHLOROTINE BIOSYNTHESIS PROTEIN O"/>
    <property type="match status" value="1"/>
</dbReference>
<dbReference type="EMBL" id="JAAMPI010001612">
    <property type="protein sequence ID" value="KAF4624579.1"/>
    <property type="molecule type" value="Genomic_DNA"/>
</dbReference>
<evidence type="ECO:0000256" key="1">
    <source>
        <dbReference type="ARBA" id="ARBA00004685"/>
    </source>
</evidence>